<gene>
    <name evidence="8" type="ORF">GWK15_04170</name>
    <name evidence="7" type="ORF">GXW75_24185</name>
</gene>
<dbReference type="PANTHER" id="PTHR43646">
    <property type="entry name" value="GLYCOSYLTRANSFERASE"/>
    <property type="match status" value="1"/>
</dbReference>
<dbReference type="InterPro" id="IPR001173">
    <property type="entry name" value="Glyco_trans_2-like"/>
</dbReference>
<feature type="domain" description="Glycosyltransferase 2-like" evidence="6">
    <location>
        <begin position="10"/>
        <end position="94"/>
    </location>
</feature>
<dbReference type="GO" id="GO:0016757">
    <property type="term" value="F:glycosyltransferase activity"/>
    <property type="evidence" value="ECO:0007669"/>
    <property type="project" value="UniProtKB-KW"/>
</dbReference>
<dbReference type="PANTHER" id="PTHR43646:SF2">
    <property type="entry name" value="GLYCOSYLTRANSFERASE 2-LIKE DOMAIN-CONTAINING PROTEIN"/>
    <property type="match status" value="1"/>
</dbReference>
<keyword evidence="2" id="KW-1003">Cell membrane</keyword>
<keyword evidence="9" id="KW-1185">Reference proteome</keyword>
<evidence type="ECO:0000313" key="7">
    <source>
        <dbReference type="EMBL" id="MBR0662376.1"/>
    </source>
</evidence>
<dbReference type="GO" id="GO:0005886">
    <property type="term" value="C:plasma membrane"/>
    <property type="evidence" value="ECO:0007669"/>
    <property type="project" value="UniProtKB-SubCell"/>
</dbReference>
<dbReference type="RefSeq" id="WP_168039341.1">
    <property type="nucleotide sequence ID" value="NZ_JAAEDK010000097.1"/>
</dbReference>
<dbReference type="EMBL" id="JAAVUP010000001">
    <property type="protein sequence ID" value="NKE16125.1"/>
    <property type="molecule type" value="Genomic_DNA"/>
</dbReference>
<reference evidence="7" key="1">
    <citation type="submission" date="2020-01" db="EMBL/GenBank/DDBJ databases">
        <authorList>
            <person name="Rat A."/>
        </authorList>
    </citation>
    <scope>NUCLEOTIDE SEQUENCE</scope>
    <source>
        <strain evidence="7">LMG 31161</strain>
    </source>
</reference>
<evidence type="ECO:0000259" key="6">
    <source>
        <dbReference type="Pfam" id="PF00535"/>
    </source>
</evidence>
<dbReference type="SUPFAM" id="SSF53448">
    <property type="entry name" value="Nucleotide-diphospho-sugar transferases"/>
    <property type="match status" value="1"/>
</dbReference>
<protein>
    <submittedName>
        <fullName evidence="7">Glycosyltransferase</fullName>
    </submittedName>
</protein>
<dbReference type="InterPro" id="IPR026461">
    <property type="entry name" value="Trfase_2_rSAM/seldom_assoc"/>
</dbReference>
<dbReference type="Gene3D" id="3.90.550.10">
    <property type="entry name" value="Spore Coat Polysaccharide Biosynthesis Protein SpsA, Chain A"/>
    <property type="match status" value="1"/>
</dbReference>
<dbReference type="Proteomes" id="UP001138708">
    <property type="component" value="Unassembled WGS sequence"/>
</dbReference>
<reference evidence="8 9" key="2">
    <citation type="submission" date="2020-02" db="EMBL/GenBank/DDBJ databases">
        <authorList>
            <person name="Sun Q."/>
            <person name="Inoue M."/>
        </authorList>
    </citation>
    <scope>NUCLEOTIDE SEQUENCE [LARGE SCALE GENOMIC DNA]</scope>
    <source>
        <strain evidence="8 9">KCTC 22478</strain>
    </source>
</reference>
<evidence type="ECO:0000313" key="9">
    <source>
        <dbReference type="Proteomes" id="UP000746741"/>
    </source>
</evidence>
<sequence>MRTSDELVALVPALNAAERLARTLDALAGQVAGIVVADGGSTDGTVEVARAAGARVVTAPRGRGTQLAAGAGAIEAPWILVIHADTRPGPGWRAAAEAFIADPSNADRAGYFRFALDDAAPQARRLEHAVAWRCRVLGLPYGDQGLLIRRDLLERLGGFRAIPIMEDVDLVRRIGRRRLVALDADFVTSADRWRRDGWWRRSARNLACLALWFAGVAPDRIARLYARRRG</sequence>
<comment type="caution">
    <text evidence="7">The sequence shown here is derived from an EMBL/GenBank/DDBJ whole genome shotgun (WGS) entry which is preliminary data.</text>
</comment>
<evidence type="ECO:0000256" key="1">
    <source>
        <dbReference type="ARBA" id="ARBA00004236"/>
    </source>
</evidence>
<dbReference type="InterPro" id="IPR029044">
    <property type="entry name" value="Nucleotide-diphossugar_trans"/>
</dbReference>
<reference evidence="7" key="3">
    <citation type="journal article" date="2021" name="Syst. Appl. Microbiol.">
        <title>Roseomonas hellenica sp. nov., isolated from roots of wild-growing Alkanna tinctoria.</title>
        <authorList>
            <person name="Rat A."/>
            <person name="Naranjo H.D."/>
            <person name="Lebbe L."/>
            <person name="Cnockaert M."/>
            <person name="Krigas N."/>
            <person name="Grigoriadou K."/>
            <person name="Maloupa E."/>
            <person name="Willems A."/>
        </authorList>
    </citation>
    <scope>NUCLEOTIDE SEQUENCE</scope>
    <source>
        <strain evidence="7">LMG 31161</strain>
    </source>
</reference>
<dbReference type="AlphaFoldDB" id="A0A9X9WPW6"/>
<dbReference type="CDD" id="cd02522">
    <property type="entry name" value="GT_2_like_a"/>
    <property type="match status" value="1"/>
</dbReference>
<comment type="subcellular location">
    <subcellularLocation>
        <location evidence="1">Cell membrane</location>
    </subcellularLocation>
</comment>
<dbReference type="Proteomes" id="UP000746741">
    <property type="component" value="Unassembled WGS sequence"/>
</dbReference>
<proteinExistence type="predicted"/>
<evidence type="ECO:0000313" key="8">
    <source>
        <dbReference type="EMBL" id="NKE16125.1"/>
    </source>
</evidence>
<keyword evidence="3" id="KW-0328">Glycosyltransferase</keyword>
<keyword evidence="5" id="KW-0472">Membrane</keyword>
<accession>A0A9X9WPW6</accession>
<name>A0A9X9WPW6_9PROT</name>
<dbReference type="Pfam" id="PF00535">
    <property type="entry name" value="Glycos_transf_2"/>
    <property type="match status" value="1"/>
</dbReference>
<evidence type="ECO:0000256" key="2">
    <source>
        <dbReference type="ARBA" id="ARBA00022475"/>
    </source>
</evidence>
<keyword evidence="4" id="KW-0808">Transferase</keyword>
<organism evidence="7 10">
    <name type="scientific">Neoroseomonas oryzicola</name>
    <dbReference type="NCBI Taxonomy" id="535904"/>
    <lineage>
        <taxon>Bacteria</taxon>
        <taxon>Pseudomonadati</taxon>
        <taxon>Pseudomonadota</taxon>
        <taxon>Alphaproteobacteria</taxon>
        <taxon>Acetobacterales</taxon>
        <taxon>Acetobacteraceae</taxon>
        <taxon>Neoroseomonas</taxon>
    </lineage>
</organism>
<dbReference type="EMBL" id="JAAEDK010000097">
    <property type="protein sequence ID" value="MBR0662376.1"/>
    <property type="molecule type" value="Genomic_DNA"/>
</dbReference>
<evidence type="ECO:0000256" key="4">
    <source>
        <dbReference type="ARBA" id="ARBA00022679"/>
    </source>
</evidence>
<evidence type="ECO:0000256" key="5">
    <source>
        <dbReference type="ARBA" id="ARBA00023136"/>
    </source>
</evidence>
<evidence type="ECO:0000256" key="3">
    <source>
        <dbReference type="ARBA" id="ARBA00022676"/>
    </source>
</evidence>
<evidence type="ECO:0000313" key="10">
    <source>
        <dbReference type="Proteomes" id="UP001138708"/>
    </source>
</evidence>
<dbReference type="NCBIfam" id="TIGR04283">
    <property type="entry name" value="glyco_like_mftF"/>
    <property type="match status" value="1"/>
</dbReference>